<sequence length="73" mass="8242">MIEYDKLFLLKCSGNADCCCVEPPFFNVSRQSFTSEAVLYGEALDFFPTHKKNRVVSQLLFKKKQGVSSIIAC</sequence>
<organism evidence="1 2">
    <name type="scientific">Alkalicoccus saliphilus</name>
    <dbReference type="NCBI Taxonomy" id="200989"/>
    <lineage>
        <taxon>Bacteria</taxon>
        <taxon>Bacillati</taxon>
        <taxon>Bacillota</taxon>
        <taxon>Bacilli</taxon>
        <taxon>Bacillales</taxon>
        <taxon>Bacillaceae</taxon>
        <taxon>Alkalicoccus</taxon>
    </lineage>
</organism>
<comment type="caution">
    <text evidence="1">The sequence shown here is derived from an EMBL/GenBank/DDBJ whole genome shotgun (WGS) entry which is preliminary data.</text>
</comment>
<dbReference type="EMBL" id="PZJJ01000031">
    <property type="protein sequence ID" value="PTL37854.1"/>
    <property type="molecule type" value="Genomic_DNA"/>
</dbReference>
<gene>
    <name evidence="1" type="ORF">C6Y45_14355</name>
</gene>
<name>A0A2T4U375_9BACI</name>
<keyword evidence="2" id="KW-1185">Reference proteome</keyword>
<accession>A0A2T4U375</accession>
<dbReference type="Proteomes" id="UP000240509">
    <property type="component" value="Unassembled WGS sequence"/>
</dbReference>
<proteinExistence type="predicted"/>
<evidence type="ECO:0000313" key="2">
    <source>
        <dbReference type="Proteomes" id="UP000240509"/>
    </source>
</evidence>
<reference evidence="1 2" key="1">
    <citation type="submission" date="2018-03" db="EMBL/GenBank/DDBJ databases">
        <title>Alkalicoccus saliphilus sp. nov., isolated from a mineral pool.</title>
        <authorList>
            <person name="Zhao B."/>
        </authorList>
    </citation>
    <scope>NUCLEOTIDE SEQUENCE [LARGE SCALE GENOMIC DNA]</scope>
    <source>
        <strain evidence="1 2">6AG</strain>
    </source>
</reference>
<protein>
    <submittedName>
        <fullName evidence="1">Uncharacterized protein</fullName>
    </submittedName>
</protein>
<evidence type="ECO:0000313" key="1">
    <source>
        <dbReference type="EMBL" id="PTL37854.1"/>
    </source>
</evidence>
<dbReference type="AlphaFoldDB" id="A0A2T4U375"/>